<dbReference type="EMBL" id="JARIHO010000028">
    <property type="protein sequence ID" value="KAJ7339193.1"/>
    <property type="molecule type" value="Genomic_DNA"/>
</dbReference>
<comment type="caution">
    <text evidence="3">The sequence shown here is derived from an EMBL/GenBank/DDBJ whole genome shotgun (WGS) entry which is preliminary data.</text>
</comment>
<dbReference type="InterPro" id="IPR011008">
    <property type="entry name" value="Dimeric_a/b-barrel"/>
</dbReference>
<dbReference type="AlphaFoldDB" id="A0AAD6ZTR9"/>
<feature type="chain" id="PRO_5041981680" description="ABM domain-containing protein" evidence="2">
    <location>
        <begin position="21"/>
        <end position="424"/>
    </location>
</feature>
<reference evidence="3" key="1">
    <citation type="submission" date="2023-03" db="EMBL/GenBank/DDBJ databases">
        <title>Massive genome expansion in bonnet fungi (Mycena s.s.) driven by repeated elements and novel gene families across ecological guilds.</title>
        <authorList>
            <consortium name="Lawrence Berkeley National Laboratory"/>
            <person name="Harder C.B."/>
            <person name="Miyauchi S."/>
            <person name="Viragh M."/>
            <person name="Kuo A."/>
            <person name="Thoen E."/>
            <person name="Andreopoulos B."/>
            <person name="Lu D."/>
            <person name="Skrede I."/>
            <person name="Drula E."/>
            <person name="Henrissat B."/>
            <person name="Morin E."/>
            <person name="Kohler A."/>
            <person name="Barry K."/>
            <person name="LaButti K."/>
            <person name="Morin E."/>
            <person name="Salamov A."/>
            <person name="Lipzen A."/>
            <person name="Mereny Z."/>
            <person name="Hegedus B."/>
            <person name="Baldrian P."/>
            <person name="Stursova M."/>
            <person name="Weitz H."/>
            <person name="Taylor A."/>
            <person name="Grigoriev I.V."/>
            <person name="Nagy L.G."/>
            <person name="Martin F."/>
            <person name="Kauserud H."/>
        </authorList>
    </citation>
    <scope>NUCLEOTIDE SEQUENCE</scope>
    <source>
        <strain evidence="3">CBHHK002</strain>
    </source>
</reference>
<dbReference type="Proteomes" id="UP001218218">
    <property type="component" value="Unassembled WGS sequence"/>
</dbReference>
<feature type="signal peptide" evidence="2">
    <location>
        <begin position="1"/>
        <end position="20"/>
    </location>
</feature>
<sequence length="424" mass="45514">MPAIFFTFLLILQVLQSALGEISLALLVPAIPKRDQVDATQKFLEGAIPLVQAEPGTIQWYGVKFTDFDPPTFAIFDTFNSEDDRNTHLNGKVAGALFANADTLFVADPVVNKANVLASKVQEGDGSLTEGVSVGLRVNFTAKPDKVQDVRDFLKGALTLVEAEPDTLFWYAVEFPGTCVFSIVDFFAADKGREEHLNGKVAAALFASVDELLTGQPDIVKFDVLSADVKSKSAQMGDSGMKNESSTTDQSGMKDDSGMNEDSGMQTSTVSGVSLALLVPAIAKDNQVNATQKFLEGAIPLVQAEPGTIQWYGVKFTDVDSPTFAIFDTFNSEDDRNTHLNGKVAGALFDNADTLFVADPVVNKANVLASKVQEGDGSLTEGVSVGLRVNFTAKADKVQDVRDFLKVRPFPSHTASALWASLLI</sequence>
<evidence type="ECO:0000313" key="3">
    <source>
        <dbReference type="EMBL" id="KAJ7339193.1"/>
    </source>
</evidence>
<keyword evidence="2" id="KW-0732">Signal</keyword>
<evidence type="ECO:0000256" key="2">
    <source>
        <dbReference type="SAM" id="SignalP"/>
    </source>
</evidence>
<dbReference type="SUPFAM" id="SSF54909">
    <property type="entry name" value="Dimeric alpha+beta barrel"/>
    <property type="match status" value="3"/>
</dbReference>
<dbReference type="Gene3D" id="3.30.70.100">
    <property type="match status" value="3"/>
</dbReference>
<feature type="region of interest" description="Disordered" evidence="1">
    <location>
        <begin position="234"/>
        <end position="265"/>
    </location>
</feature>
<protein>
    <recommendedName>
        <fullName evidence="5">ABM domain-containing protein</fullName>
    </recommendedName>
</protein>
<gene>
    <name evidence="3" type="ORF">DFH08DRAFT_250821</name>
</gene>
<evidence type="ECO:0000256" key="1">
    <source>
        <dbReference type="SAM" id="MobiDB-lite"/>
    </source>
</evidence>
<evidence type="ECO:0008006" key="5">
    <source>
        <dbReference type="Google" id="ProtNLM"/>
    </source>
</evidence>
<keyword evidence="4" id="KW-1185">Reference proteome</keyword>
<organism evidence="3 4">
    <name type="scientific">Mycena albidolilacea</name>
    <dbReference type="NCBI Taxonomy" id="1033008"/>
    <lineage>
        <taxon>Eukaryota</taxon>
        <taxon>Fungi</taxon>
        <taxon>Dikarya</taxon>
        <taxon>Basidiomycota</taxon>
        <taxon>Agaricomycotina</taxon>
        <taxon>Agaricomycetes</taxon>
        <taxon>Agaricomycetidae</taxon>
        <taxon>Agaricales</taxon>
        <taxon>Marasmiineae</taxon>
        <taxon>Mycenaceae</taxon>
        <taxon>Mycena</taxon>
    </lineage>
</organism>
<accession>A0AAD6ZTR9</accession>
<name>A0AAD6ZTR9_9AGAR</name>
<proteinExistence type="predicted"/>
<evidence type="ECO:0000313" key="4">
    <source>
        <dbReference type="Proteomes" id="UP001218218"/>
    </source>
</evidence>
<feature type="compositionally biased region" description="Polar residues" evidence="1">
    <location>
        <begin position="234"/>
        <end position="251"/>
    </location>
</feature>